<name>A0ABR0A379_9CRUS</name>
<gene>
    <name evidence="2" type="ORF">OUZ56_001615</name>
</gene>
<dbReference type="Proteomes" id="UP001234178">
    <property type="component" value="Unassembled WGS sequence"/>
</dbReference>
<evidence type="ECO:0000256" key="1">
    <source>
        <dbReference type="SAM" id="MobiDB-lite"/>
    </source>
</evidence>
<proteinExistence type="predicted"/>
<protein>
    <submittedName>
        <fullName evidence="2">Uncharacterized protein</fullName>
    </submittedName>
</protein>
<sequence length="86" mass="9696">MKSPDRHQQQQEEDDEKKNGKGPVQTDTKRPKGNRIGSGGAPVCFVTFTCGQLRQPQQSSNREMVTPHICINNGPNSEKYERKKNV</sequence>
<accession>A0ABR0A379</accession>
<comment type="caution">
    <text evidence="2">The sequence shown here is derived from an EMBL/GenBank/DDBJ whole genome shotgun (WGS) entry which is preliminary data.</text>
</comment>
<reference evidence="2 3" key="1">
    <citation type="journal article" date="2023" name="Nucleic Acids Res.">
        <title>The hologenome of Daphnia magna reveals possible DNA methylation and microbiome-mediated evolution of the host genome.</title>
        <authorList>
            <person name="Chaturvedi A."/>
            <person name="Li X."/>
            <person name="Dhandapani V."/>
            <person name="Marshall H."/>
            <person name="Kissane S."/>
            <person name="Cuenca-Cambronero M."/>
            <person name="Asole G."/>
            <person name="Calvet F."/>
            <person name="Ruiz-Romero M."/>
            <person name="Marangio P."/>
            <person name="Guigo R."/>
            <person name="Rago D."/>
            <person name="Mirbahai L."/>
            <person name="Eastwood N."/>
            <person name="Colbourne J.K."/>
            <person name="Zhou J."/>
            <person name="Mallon E."/>
            <person name="Orsini L."/>
        </authorList>
    </citation>
    <scope>NUCLEOTIDE SEQUENCE [LARGE SCALE GENOMIC DNA]</scope>
    <source>
        <strain evidence="2">LRV0_1</strain>
    </source>
</reference>
<dbReference type="EMBL" id="JAOYFB010000036">
    <property type="protein sequence ID" value="KAK4019601.1"/>
    <property type="molecule type" value="Genomic_DNA"/>
</dbReference>
<evidence type="ECO:0000313" key="3">
    <source>
        <dbReference type="Proteomes" id="UP001234178"/>
    </source>
</evidence>
<organism evidence="2 3">
    <name type="scientific">Daphnia magna</name>
    <dbReference type="NCBI Taxonomy" id="35525"/>
    <lineage>
        <taxon>Eukaryota</taxon>
        <taxon>Metazoa</taxon>
        <taxon>Ecdysozoa</taxon>
        <taxon>Arthropoda</taxon>
        <taxon>Crustacea</taxon>
        <taxon>Branchiopoda</taxon>
        <taxon>Diplostraca</taxon>
        <taxon>Cladocera</taxon>
        <taxon>Anomopoda</taxon>
        <taxon>Daphniidae</taxon>
        <taxon>Daphnia</taxon>
    </lineage>
</organism>
<evidence type="ECO:0000313" key="2">
    <source>
        <dbReference type="EMBL" id="KAK4019601.1"/>
    </source>
</evidence>
<feature type="region of interest" description="Disordered" evidence="1">
    <location>
        <begin position="1"/>
        <end position="41"/>
    </location>
</feature>
<feature type="compositionally biased region" description="Basic and acidic residues" evidence="1">
    <location>
        <begin position="1"/>
        <end position="10"/>
    </location>
</feature>
<keyword evidence="3" id="KW-1185">Reference proteome</keyword>
<feature type="region of interest" description="Disordered" evidence="1">
    <location>
        <begin position="55"/>
        <end position="86"/>
    </location>
</feature>